<dbReference type="Pfam" id="PF00370">
    <property type="entry name" value="FGGY_N"/>
    <property type="match status" value="1"/>
</dbReference>
<evidence type="ECO:0000256" key="3">
    <source>
        <dbReference type="ARBA" id="ARBA00022679"/>
    </source>
</evidence>
<evidence type="ECO:0000256" key="5">
    <source>
        <dbReference type="RuleBase" id="RU003733"/>
    </source>
</evidence>
<comment type="similarity">
    <text evidence="1 5">Belongs to the FGGY kinase family.</text>
</comment>
<dbReference type="PROSITE" id="PS00445">
    <property type="entry name" value="FGGY_KINASES_2"/>
    <property type="match status" value="1"/>
</dbReference>
<evidence type="ECO:0000256" key="1">
    <source>
        <dbReference type="ARBA" id="ARBA00009156"/>
    </source>
</evidence>
<dbReference type="InterPro" id="IPR043129">
    <property type="entry name" value="ATPase_NBD"/>
</dbReference>
<keyword evidence="4 5" id="KW-0418">Kinase</keyword>
<dbReference type="InterPro" id="IPR050406">
    <property type="entry name" value="FGGY_Carb_Kinase"/>
</dbReference>
<dbReference type="SUPFAM" id="SSF53067">
    <property type="entry name" value="Actin-like ATPase domain"/>
    <property type="match status" value="2"/>
</dbReference>
<dbReference type="Gene3D" id="3.30.420.40">
    <property type="match status" value="2"/>
</dbReference>
<dbReference type="Pfam" id="PF02782">
    <property type="entry name" value="FGGY_C"/>
    <property type="match status" value="1"/>
</dbReference>
<proteinExistence type="inferred from homology"/>
<feature type="domain" description="Carbohydrate kinase FGGY N-terminal" evidence="6">
    <location>
        <begin position="5"/>
        <end position="246"/>
    </location>
</feature>
<keyword evidence="9" id="KW-1185">Reference proteome</keyword>
<evidence type="ECO:0000259" key="7">
    <source>
        <dbReference type="Pfam" id="PF02782"/>
    </source>
</evidence>
<dbReference type="PIRSF" id="PIRSF000538">
    <property type="entry name" value="GlpK"/>
    <property type="match status" value="1"/>
</dbReference>
<organism evidence="8 9">
    <name type="scientific">Herbiconiux daphne</name>
    <dbReference type="NCBI Taxonomy" id="2970914"/>
    <lineage>
        <taxon>Bacteria</taxon>
        <taxon>Bacillati</taxon>
        <taxon>Actinomycetota</taxon>
        <taxon>Actinomycetes</taxon>
        <taxon>Micrococcales</taxon>
        <taxon>Microbacteriaceae</taxon>
        <taxon>Herbiconiux</taxon>
    </lineage>
</organism>
<dbReference type="PANTHER" id="PTHR43095:SF5">
    <property type="entry name" value="XYLULOSE KINASE"/>
    <property type="match status" value="1"/>
</dbReference>
<evidence type="ECO:0000256" key="2">
    <source>
        <dbReference type="ARBA" id="ARBA00022629"/>
    </source>
</evidence>
<keyword evidence="2" id="KW-0859">Xylose metabolism</keyword>
<reference evidence="8" key="1">
    <citation type="submission" date="2022-08" db="EMBL/GenBank/DDBJ databases">
        <authorList>
            <person name="Deng Y."/>
            <person name="Han X.-F."/>
            <person name="Zhang Y.-Q."/>
        </authorList>
    </citation>
    <scope>NUCLEOTIDE SEQUENCE</scope>
    <source>
        <strain evidence="8">CPCC 203386</strain>
    </source>
</reference>
<evidence type="ECO:0000313" key="8">
    <source>
        <dbReference type="EMBL" id="MCS5736231.1"/>
    </source>
</evidence>
<dbReference type="PANTHER" id="PTHR43095">
    <property type="entry name" value="SUGAR KINASE"/>
    <property type="match status" value="1"/>
</dbReference>
<dbReference type="GO" id="GO:0016301">
    <property type="term" value="F:kinase activity"/>
    <property type="evidence" value="ECO:0007669"/>
    <property type="project" value="UniProtKB-KW"/>
</dbReference>
<dbReference type="InterPro" id="IPR018484">
    <property type="entry name" value="FGGY_N"/>
</dbReference>
<dbReference type="RefSeq" id="WP_259542073.1">
    <property type="nucleotide sequence ID" value="NZ_JANLCJ010000013.1"/>
</dbReference>
<keyword evidence="2" id="KW-0119">Carbohydrate metabolism</keyword>
<gene>
    <name evidence="8" type="ORF">N1032_21055</name>
</gene>
<sequence>MTGVTIGLDLGTTSVKGVLLHPDEGILASAGRTNRLSSPHAGWAEASPSQWRENALSIIAELAAVAARSAHTVTAVGTSGMVPAVVAIGGNGEPTRPAILQNDSRAHHEVAEMARLLETKHPLERTGSPVTQQSVGPTALWLERHEPEVWHRTSLIVGSYDWLLMALGAEAHVERNWAIESGLFDLAAAEFEPAITAGHLQGRLAPAVSSGTVVGTMSSALAAACGLTGEVSLVVGGADHVLSAVGAGLATGGDWLVKLGGAGDILAVSGTPVVDERFYLDAHPVPGLWLPNGCMATSGSLVRWMQDVLQEDDLAALDARAASRPAAEVLCLPYFLGEKSPLNDPELRGVFAGLHLGTDRYDLYRAVLEGVAFGFRHNAEALRSAGVPLDAATVSDGGANSMLWKRIHASVLATPLRTLRHHPGASLGAAVAAAIGVGDLPGWQAMARFVLPGVTVDPEPQLVDRYDEAYALWRQLGDSTGAVMHALSRRR</sequence>
<keyword evidence="3 5" id="KW-0808">Transferase</keyword>
<feature type="domain" description="Carbohydrate kinase FGGY C-terminal" evidence="7">
    <location>
        <begin position="284"/>
        <end position="435"/>
    </location>
</feature>
<accession>A0ABT2H8E5</accession>
<dbReference type="InterPro" id="IPR000577">
    <property type="entry name" value="Carb_kinase_FGGY"/>
</dbReference>
<evidence type="ECO:0000313" key="9">
    <source>
        <dbReference type="Proteomes" id="UP001165586"/>
    </source>
</evidence>
<evidence type="ECO:0000256" key="4">
    <source>
        <dbReference type="ARBA" id="ARBA00022777"/>
    </source>
</evidence>
<name>A0ABT2H8E5_9MICO</name>
<dbReference type="InterPro" id="IPR018485">
    <property type="entry name" value="FGGY_C"/>
</dbReference>
<dbReference type="InterPro" id="IPR018483">
    <property type="entry name" value="Carb_kinase_FGGY_CS"/>
</dbReference>
<evidence type="ECO:0000259" key="6">
    <source>
        <dbReference type="Pfam" id="PF00370"/>
    </source>
</evidence>
<dbReference type="Proteomes" id="UP001165586">
    <property type="component" value="Unassembled WGS sequence"/>
</dbReference>
<protein>
    <submittedName>
        <fullName evidence="8">FGGY family carbohydrate kinase</fullName>
    </submittedName>
</protein>
<dbReference type="EMBL" id="JANLCJ010000013">
    <property type="protein sequence ID" value="MCS5736231.1"/>
    <property type="molecule type" value="Genomic_DNA"/>
</dbReference>
<comment type="caution">
    <text evidence="8">The sequence shown here is derived from an EMBL/GenBank/DDBJ whole genome shotgun (WGS) entry which is preliminary data.</text>
</comment>